<accession>A0ABT8EVF9</accession>
<reference evidence="6" key="1">
    <citation type="submission" date="2023-06" db="EMBL/GenBank/DDBJ databases">
        <title>Draft genome sequence of Nocardioides sp. SOB72.</title>
        <authorList>
            <person name="Zhang G."/>
        </authorList>
    </citation>
    <scope>NUCLEOTIDE SEQUENCE</scope>
    <source>
        <strain evidence="6">SOB72</strain>
    </source>
</reference>
<evidence type="ECO:0000256" key="2">
    <source>
        <dbReference type="ARBA" id="ARBA00019992"/>
    </source>
</evidence>
<feature type="region of interest" description="Disordered" evidence="5">
    <location>
        <begin position="414"/>
        <end position="444"/>
    </location>
</feature>
<evidence type="ECO:0000256" key="3">
    <source>
        <dbReference type="ARBA" id="ARBA00022737"/>
    </source>
</evidence>
<sequence length="444" mass="47324">MAVRDSYGAPLTTSATAADAYVRGVGRLLRLQPDAAVPVAEALAHDPTFALAHAALALLGHEQCAEVDVAARLRDARLHAARGTDRERSHVRAVASHVAGDSAPLVRHLGEHPTDALLLATAVPTIAFAGVSEVPEDAWRIVERAAPAYGDDWWATGLLAFVRQEQHRYDEAMDLSCRALALEPSAGHAAHARAHAHYETGDHAGGLGWMDSWLEGPGAGNDGRSHFVWHAALHELSLGDLDAVRARYEAQLLPAPALGCRALVDTGSLLHRWALTPDATDVPGLDAVVAVVGRRTLEQPATPFVALHAAVVLLATGDGDGLRRLASRSAHHEHPTHREVVAPLAEALRAMHAGRCSAAADALAALESSLWRLGGSDAQREVVEETRIAALLRAGRYDEARVLLDRRLDRRPAERDRHWRAAARAASEAAAERLSPASAGHPTP</sequence>
<comment type="caution">
    <text evidence="6">The sequence shown here is derived from an EMBL/GenBank/DDBJ whole genome shotgun (WGS) entry which is preliminary data.</text>
</comment>
<gene>
    <name evidence="6" type="ORF">QWY29_12420</name>
</gene>
<dbReference type="EMBL" id="JAUHJR010000004">
    <property type="protein sequence ID" value="MDN4162160.1"/>
    <property type="molecule type" value="Genomic_DNA"/>
</dbReference>
<evidence type="ECO:0000313" key="6">
    <source>
        <dbReference type="EMBL" id="MDN4162160.1"/>
    </source>
</evidence>
<evidence type="ECO:0000256" key="1">
    <source>
        <dbReference type="ARBA" id="ARBA00005857"/>
    </source>
</evidence>
<protein>
    <recommendedName>
        <fullName evidence="2">Tetratricopeptide repeat protein 38</fullName>
    </recommendedName>
</protein>
<keyword evidence="3" id="KW-0677">Repeat</keyword>
<proteinExistence type="inferred from homology"/>
<dbReference type="SUPFAM" id="SSF48452">
    <property type="entry name" value="TPR-like"/>
    <property type="match status" value="1"/>
</dbReference>
<dbReference type="RefSeq" id="WP_300961304.1">
    <property type="nucleotide sequence ID" value="NZ_JAUHJR010000004.1"/>
</dbReference>
<evidence type="ECO:0000256" key="4">
    <source>
        <dbReference type="ARBA" id="ARBA00022803"/>
    </source>
</evidence>
<feature type="compositionally biased region" description="Low complexity" evidence="5">
    <location>
        <begin position="422"/>
        <end position="444"/>
    </location>
</feature>
<organism evidence="6 7">
    <name type="scientific">Nocardioides abyssi</name>
    <dbReference type="NCBI Taxonomy" id="3058370"/>
    <lineage>
        <taxon>Bacteria</taxon>
        <taxon>Bacillati</taxon>
        <taxon>Actinomycetota</taxon>
        <taxon>Actinomycetes</taxon>
        <taxon>Propionibacteriales</taxon>
        <taxon>Nocardioidaceae</taxon>
        <taxon>Nocardioides</taxon>
    </lineage>
</organism>
<dbReference type="InterPro" id="IPR033891">
    <property type="entry name" value="TTC38"/>
</dbReference>
<evidence type="ECO:0000256" key="5">
    <source>
        <dbReference type="SAM" id="MobiDB-lite"/>
    </source>
</evidence>
<dbReference type="Proteomes" id="UP001168537">
    <property type="component" value="Unassembled WGS sequence"/>
</dbReference>
<dbReference type="InterPro" id="IPR011990">
    <property type="entry name" value="TPR-like_helical_dom_sf"/>
</dbReference>
<comment type="similarity">
    <text evidence="1">Belongs to the TTC38 family.</text>
</comment>
<keyword evidence="7" id="KW-1185">Reference proteome</keyword>
<evidence type="ECO:0000313" key="7">
    <source>
        <dbReference type="Proteomes" id="UP001168537"/>
    </source>
</evidence>
<name>A0ABT8EVF9_9ACTN</name>
<dbReference type="Gene3D" id="1.25.40.10">
    <property type="entry name" value="Tetratricopeptide repeat domain"/>
    <property type="match status" value="1"/>
</dbReference>
<keyword evidence="4" id="KW-0802">TPR repeat</keyword>
<dbReference type="PANTHER" id="PTHR16263">
    <property type="entry name" value="TETRATRICOPEPTIDE REPEAT PROTEIN 38"/>
    <property type="match status" value="1"/>
</dbReference>
<dbReference type="PANTHER" id="PTHR16263:SF4">
    <property type="entry name" value="TETRATRICOPEPTIDE REPEAT PROTEIN 38"/>
    <property type="match status" value="1"/>
</dbReference>